<dbReference type="GO" id="GO:0140359">
    <property type="term" value="F:ABC-type transporter activity"/>
    <property type="evidence" value="ECO:0007669"/>
    <property type="project" value="InterPro"/>
</dbReference>
<feature type="transmembrane region" description="Helical" evidence="8">
    <location>
        <begin position="271"/>
        <end position="290"/>
    </location>
</feature>
<feature type="transmembrane region" description="Helical" evidence="8">
    <location>
        <begin position="330"/>
        <end position="348"/>
    </location>
</feature>
<evidence type="ECO:0000259" key="9">
    <source>
        <dbReference type="PROSITE" id="PS51012"/>
    </source>
</evidence>
<evidence type="ECO:0000313" key="10">
    <source>
        <dbReference type="EMBL" id="RAW10102.1"/>
    </source>
</evidence>
<keyword evidence="3" id="KW-0813">Transport</keyword>
<dbReference type="InterPro" id="IPR013525">
    <property type="entry name" value="ABC2_TM"/>
</dbReference>
<accession>A0A329QFL6</accession>
<evidence type="ECO:0000256" key="1">
    <source>
        <dbReference type="ARBA" id="ARBA00004651"/>
    </source>
</evidence>
<feature type="transmembrane region" description="Helical" evidence="8">
    <location>
        <begin position="21"/>
        <end position="39"/>
    </location>
</feature>
<evidence type="ECO:0000256" key="4">
    <source>
        <dbReference type="ARBA" id="ARBA00022475"/>
    </source>
</evidence>
<dbReference type="EMBL" id="QEVW01000026">
    <property type="protein sequence ID" value="RAW10102.1"/>
    <property type="molecule type" value="Genomic_DNA"/>
</dbReference>
<dbReference type="Proteomes" id="UP000250642">
    <property type="component" value="Unassembled WGS sequence"/>
</dbReference>
<reference evidence="10 11" key="1">
    <citation type="submission" date="2018-04" db="EMBL/GenBank/DDBJ databases">
        <title>Paenibacillus taichungensis Genome sequencing and assembly.</title>
        <authorList>
            <person name="Xu J."/>
            <person name="Rensing C."/>
            <person name="Mazhar H.S."/>
        </authorList>
    </citation>
    <scope>NUCLEOTIDE SEQUENCE [LARGE SCALE GENOMIC DNA]</scope>
    <source>
        <strain evidence="10 11">NC1</strain>
    </source>
</reference>
<feature type="transmembrane region" description="Helical" evidence="8">
    <location>
        <begin position="234"/>
        <end position="259"/>
    </location>
</feature>
<protein>
    <submittedName>
        <fullName evidence="10">ABC transporter permease</fullName>
    </submittedName>
</protein>
<dbReference type="RefSeq" id="WP_113056074.1">
    <property type="nucleotide sequence ID" value="NZ_QEVW01000026.1"/>
</dbReference>
<organism evidence="10 11">
    <name type="scientific">Paenibacillus taichungensis</name>
    <dbReference type="NCBI Taxonomy" id="484184"/>
    <lineage>
        <taxon>Bacteria</taxon>
        <taxon>Bacillati</taxon>
        <taxon>Bacillota</taxon>
        <taxon>Bacilli</taxon>
        <taxon>Bacillales</taxon>
        <taxon>Paenibacillaceae</taxon>
        <taxon>Paenibacillus</taxon>
    </lineage>
</organism>
<dbReference type="AlphaFoldDB" id="A0A329QFL6"/>
<keyword evidence="7 8" id="KW-0472">Membrane</keyword>
<evidence type="ECO:0000256" key="8">
    <source>
        <dbReference type="SAM" id="Phobius"/>
    </source>
</evidence>
<name>A0A329QFL6_9BACL</name>
<feature type="domain" description="ABC transmembrane type-2" evidence="9">
    <location>
        <begin position="124"/>
        <end position="351"/>
    </location>
</feature>
<dbReference type="PANTHER" id="PTHR30294:SF38">
    <property type="entry name" value="TRANSPORT PERMEASE PROTEIN"/>
    <property type="match status" value="1"/>
</dbReference>
<evidence type="ECO:0000256" key="7">
    <source>
        <dbReference type="ARBA" id="ARBA00023136"/>
    </source>
</evidence>
<keyword evidence="6 8" id="KW-1133">Transmembrane helix</keyword>
<keyword evidence="4" id="KW-1003">Cell membrane</keyword>
<evidence type="ECO:0000256" key="6">
    <source>
        <dbReference type="ARBA" id="ARBA00022989"/>
    </source>
</evidence>
<dbReference type="GO" id="GO:0005886">
    <property type="term" value="C:plasma membrane"/>
    <property type="evidence" value="ECO:0007669"/>
    <property type="project" value="UniProtKB-SubCell"/>
</dbReference>
<proteinExistence type="inferred from homology"/>
<dbReference type="InterPro" id="IPR047817">
    <property type="entry name" value="ABC2_TM_bact-type"/>
</dbReference>
<keyword evidence="5 8" id="KW-0812">Transmembrane</keyword>
<feature type="transmembrane region" description="Helical" evidence="8">
    <location>
        <begin position="204"/>
        <end position="228"/>
    </location>
</feature>
<dbReference type="PROSITE" id="PS51012">
    <property type="entry name" value="ABC_TM2"/>
    <property type="match status" value="1"/>
</dbReference>
<comment type="similarity">
    <text evidence="2">Belongs to the ABC-2 integral membrane protein family.</text>
</comment>
<evidence type="ECO:0000256" key="2">
    <source>
        <dbReference type="ARBA" id="ARBA00007783"/>
    </source>
</evidence>
<dbReference type="PANTHER" id="PTHR30294">
    <property type="entry name" value="MEMBRANE COMPONENT OF ABC TRANSPORTER YHHJ-RELATED"/>
    <property type="match status" value="1"/>
</dbReference>
<comment type="subcellular location">
    <subcellularLocation>
        <location evidence="1">Cell membrane</location>
        <topology evidence="1">Multi-pass membrane protein</topology>
    </subcellularLocation>
</comment>
<dbReference type="InterPro" id="IPR051449">
    <property type="entry name" value="ABC-2_transporter_component"/>
</dbReference>
<comment type="caution">
    <text evidence="10">The sequence shown here is derived from an EMBL/GenBank/DDBJ whole genome shotgun (WGS) entry which is preliminary data.</text>
</comment>
<dbReference type="Pfam" id="PF12698">
    <property type="entry name" value="ABC2_membrane_3"/>
    <property type="match status" value="1"/>
</dbReference>
<evidence type="ECO:0000313" key="11">
    <source>
        <dbReference type="Proteomes" id="UP000250642"/>
    </source>
</evidence>
<evidence type="ECO:0000256" key="5">
    <source>
        <dbReference type="ARBA" id="ARBA00022692"/>
    </source>
</evidence>
<gene>
    <name evidence="10" type="ORF">DC345_28970</name>
</gene>
<sequence>MRILALIKRILLQILRDKRTLALLFVAPLLVLTLMNLVFNGNTINPVLGVANGNQHMIEKLNDADIEVKEYNKVSNVNETILDKNLDGFLQIEGEKAILTLLNKDPSIAKSLEMKVKQIYNQEIQLMQMKHNGIQSEPLSPDVVKTNYVYGSSDTALFDTFSPILVGFFVFFFVFLISGIGLLNERTTGTLERLLSTPIKRGEIVTGYLVGYGLLAVIQTVIIVLFAINVLDMVLMGSIWTVILINVIVALVALSLGILLSSFASSEFQMIQFIPIVIVPQIFFSGIFSIEGMAEWLQILAKFMPLYYAADALKGVMYQGLSLSDISRNLYILLAFAAVFIVLNLFALKKYRKL</sequence>
<feature type="transmembrane region" description="Helical" evidence="8">
    <location>
        <begin position="161"/>
        <end position="183"/>
    </location>
</feature>
<evidence type="ECO:0000256" key="3">
    <source>
        <dbReference type="ARBA" id="ARBA00022448"/>
    </source>
</evidence>